<keyword evidence="4" id="KW-1185">Reference proteome</keyword>
<dbReference type="EMBL" id="JABXXQ010000231">
    <property type="protein sequence ID" value="NVN30851.1"/>
    <property type="molecule type" value="Genomic_DNA"/>
</dbReference>
<dbReference type="EMBL" id="JACHXV010000026">
    <property type="protein sequence ID" value="MBB3175349.1"/>
    <property type="molecule type" value="Genomic_DNA"/>
</dbReference>
<name>A0A850NM48_9PROT</name>
<dbReference type="PROSITE" id="PS51257">
    <property type="entry name" value="PROKAR_LIPOPROTEIN"/>
    <property type="match status" value="1"/>
</dbReference>
<dbReference type="RefSeq" id="WP_176624712.1">
    <property type="nucleotide sequence ID" value="NZ_JABXXQ010000231.1"/>
</dbReference>
<gene>
    <name evidence="2" type="ORF">FHR90_003203</name>
    <name evidence="3" type="ORF">HUK83_10970</name>
</gene>
<evidence type="ECO:0000313" key="2">
    <source>
        <dbReference type="EMBL" id="MBB3175349.1"/>
    </source>
</evidence>
<dbReference type="Proteomes" id="UP000557688">
    <property type="component" value="Unassembled WGS sequence"/>
</dbReference>
<evidence type="ECO:0000256" key="1">
    <source>
        <dbReference type="SAM" id="SignalP"/>
    </source>
</evidence>
<feature type="chain" id="PRO_5036241460" description="Lipoprotein" evidence="1">
    <location>
        <begin position="27"/>
        <end position="80"/>
    </location>
</feature>
<protein>
    <recommendedName>
        <fullName evidence="6">Lipoprotein</fullName>
    </recommendedName>
</protein>
<comment type="caution">
    <text evidence="3">The sequence shown here is derived from an EMBL/GenBank/DDBJ whole genome shotgun (WGS) entry which is preliminary data.</text>
</comment>
<proteinExistence type="predicted"/>
<dbReference type="Proteomes" id="UP000565205">
    <property type="component" value="Unassembled WGS sequence"/>
</dbReference>
<evidence type="ECO:0000313" key="3">
    <source>
        <dbReference type="EMBL" id="NVN30851.1"/>
    </source>
</evidence>
<evidence type="ECO:0008006" key="6">
    <source>
        <dbReference type="Google" id="ProtNLM"/>
    </source>
</evidence>
<reference evidence="3 5" key="1">
    <citation type="submission" date="2020-06" db="EMBL/GenBank/DDBJ databases">
        <title>Description of novel acetic acid bacteria.</title>
        <authorList>
            <person name="Sombolestani A."/>
        </authorList>
    </citation>
    <scope>NUCLEOTIDE SEQUENCE [LARGE SCALE GENOMIC DNA]</scope>
    <source>
        <strain evidence="3 5">LMG 26838</strain>
    </source>
</reference>
<sequence length="80" mass="8000">MPAFRRTSRLSLACAAAFGVGSLALGGCTSTNVPQSPGAAPGLGYTCSAGFYVCRMPQQVPLGQQCSCPGLGAPSYGTVQ</sequence>
<evidence type="ECO:0000313" key="4">
    <source>
        <dbReference type="Proteomes" id="UP000557688"/>
    </source>
</evidence>
<accession>A0A850NM48</accession>
<evidence type="ECO:0000313" key="5">
    <source>
        <dbReference type="Proteomes" id="UP000565205"/>
    </source>
</evidence>
<dbReference type="AlphaFoldDB" id="A0A850NM48"/>
<reference evidence="2 4" key="2">
    <citation type="submission" date="2020-08" db="EMBL/GenBank/DDBJ databases">
        <title>Genomic Encyclopedia of Type Strains, Phase III (KMG-III): the genomes of soil and plant-associated and newly described type strains.</title>
        <authorList>
            <person name="Whitman W."/>
        </authorList>
    </citation>
    <scope>NUCLEOTIDE SEQUENCE [LARGE SCALE GENOMIC DNA]</scope>
    <source>
        <strain evidence="2 4">CECT 8088</strain>
    </source>
</reference>
<organism evidence="3 5">
    <name type="scientific">Endobacter medicaginis</name>
    <dbReference type="NCBI Taxonomy" id="1181271"/>
    <lineage>
        <taxon>Bacteria</taxon>
        <taxon>Pseudomonadati</taxon>
        <taxon>Pseudomonadota</taxon>
        <taxon>Alphaproteobacteria</taxon>
        <taxon>Acetobacterales</taxon>
        <taxon>Acetobacteraceae</taxon>
        <taxon>Endobacter</taxon>
    </lineage>
</organism>
<keyword evidence="1" id="KW-0732">Signal</keyword>
<feature type="signal peptide" evidence="1">
    <location>
        <begin position="1"/>
        <end position="26"/>
    </location>
</feature>